<keyword evidence="1" id="KW-0808">Transferase</keyword>
<reference evidence="1" key="1">
    <citation type="journal article" date="2019" name="Sci. Rep.">
        <title>Draft genome of Tanacetum cinerariifolium, the natural source of mosquito coil.</title>
        <authorList>
            <person name="Yamashiro T."/>
            <person name="Shiraishi A."/>
            <person name="Satake H."/>
            <person name="Nakayama K."/>
        </authorList>
    </citation>
    <scope>NUCLEOTIDE SEQUENCE</scope>
</reference>
<dbReference type="AlphaFoldDB" id="A0A699SET8"/>
<name>A0A699SET8_TANCI</name>
<gene>
    <name evidence="1" type="ORF">Tci_867623</name>
</gene>
<keyword evidence="1" id="KW-0548">Nucleotidyltransferase</keyword>
<keyword evidence="1" id="KW-0695">RNA-directed DNA polymerase</keyword>
<dbReference type="GO" id="GO:0003964">
    <property type="term" value="F:RNA-directed DNA polymerase activity"/>
    <property type="evidence" value="ECO:0007669"/>
    <property type="project" value="UniProtKB-KW"/>
</dbReference>
<feature type="non-terminal residue" evidence="1">
    <location>
        <position position="1"/>
    </location>
</feature>
<dbReference type="PANTHER" id="PTHR33067">
    <property type="entry name" value="RNA-DIRECTED DNA POLYMERASE-RELATED"/>
    <property type="match status" value="1"/>
</dbReference>
<feature type="non-terminal residue" evidence="1">
    <location>
        <position position="113"/>
    </location>
</feature>
<sequence>RGDLKAITTRSGVAYDGPTIPPTPSPLPKKVERETYATKDKVQATSKFTFLADFIFIDYDVDPRVPLILERPFLRTVRAIVDVYGEALILRDVDEQLIFHADSTSKHPYKHRN</sequence>
<accession>A0A699SET8</accession>
<protein>
    <submittedName>
        <fullName evidence="1">Reverse transcriptase domain-containing protein</fullName>
    </submittedName>
</protein>
<comment type="caution">
    <text evidence="1">The sequence shown here is derived from an EMBL/GenBank/DDBJ whole genome shotgun (WGS) entry which is preliminary data.</text>
</comment>
<dbReference type="PANTHER" id="PTHR33067:SF9">
    <property type="entry name" value="RNA-DIRECTED DNA POLYMERASE"/>
    <property type="match status" value="1"/>
</dbReference>
<evidence type="ECO:0000313" key="1">
    <source>
        <dbReference type="EMBL" id="GFC95653.1"/>
    </source>
</evidence>
<proteinExistence type="predicted"/>
<dbReference type="EMBL" id="BKCJ011155647">
    <property type="protein sequence ID" value="GFC95653.1"/>
    <property type="molecule type" value="Genomic_DNA"/>
</dbReference>
<organism evidence="1">
    <name type="scientific">Tanacetum cinerariifolium</name>
    <name type="common">Dalmatian daisy</name>
    <name type="synonym">Chrysanthemum cinerariifolium</name>
    <dbReference type="NCBI Taxonomy" id="118510"/>
    <lineage>
        <taxon>Eukaryota</taxon>
        <taxon>Viridiplantae</taxon>
        <taxon>Streptophyta</taxon>
        <taxon>Embryophyta</taxon>
        <taxon>Tracheophyta</taxon>
        <taxon>Spermatophyta</taxon>
        <taxon>Magnoliopsida</taxon>
        <taxon>eudicotyledons</taxon>
        <taxon>Gunneridae</taxon>
        <taxon>Pentapetalae</taxon>
        <taxon>asterids</taxon>
        <taxon>campanulids</taxon>
        <taxon>Asterales</taxon>
        <taxon>Asteraceae</taxon>
        <taxon>Asteroideae</taxon>
        <taxon>Anthemideae</taxon>
        <taxon>Anthemidinae</taxon>
        <taxon>Tanacetum</taxon>
    </lineage>
</organism>